<dbReference type="InterPro" id="IPR007627">
    <property type="entry name" value="RNA_pol_sigma70_r2"/>
</dbReference>
<keyword evidence="8" id="KW-1185">Reference proteome</keyword>
<dbReference type="Proteomes" id="UP000316855">
    <property type="component" value="Chromosome"/>
</dbReference>
<evidence type="ECO:0000256" key="2">
    <source>
        <dbReference type="ARBA" id="ARBA00023082"/>
    </source>
</evidence>
<dbReference type="GO" id="GO:0006352">
    <property type="term" value="P:DNA-templated transcription initiation"/>
    <property type="evidence" value="ECO:0007669"/>
    <property type="project" value="InterPro"/>
</dbReference>
<evidence type="ECO:0000256" key="3">
    <source>
        <dbReference type="ARBA" id="ARBA00023125"/>
    </source>
</evidence>
<dbReference type="AlphaFoldDB" id="A0A517VG95"/>
<dbReference type="InterPro" id="IPR050239">
    <property type="entry name" value="Sigma-70_RNA_pol_init_factors"/>
</dbReference>
<dbReference type="EMBL" id="CP036343">
    <property type="protein sequence ID" value="QDT92048.1"/>
    <property type="molecule type" value="Genomic_DNA"/>
</dbReference>
<sequence length="349" mass="40495">MYSVSTADYLQADSFSQLGERAILMDQSKSCQCELLAVKKAVRMKKVCVSRELQKRAEQIYATDIEYVYSERFEHAVASDDILHPLQKLCADLNPDSDYELSEFDFQQAQLYTVPLLEKEQEVILFRGMNYLKFRAETLKSQIDLKSPCIGLLDRIEQKLKDARRLRNYIIQANLRLVVSIAKNLTDRANLFEDLVSDGHLPLIRAVEIFDVERGNRFSTYGTWAVRNFLFRTTKKGRKYRKTFLNGAETLALGMSDSRSTQRSHEAYHQTIDDVLQKVLQTLDAREQLILKRRFGLAKSDTPEKFREIAEDLGVSTERVRQLTIRSLQRMREAIEEQKLEIPDIPEII</sequence>
<reference evidence="7 8" key="1">
    <citation type="submission" date="2019-02" db="EMBL/GenBank/DDBJ databases">
        <title>Deep-cultivation of Planctomycetes and their phenomic and genomic characterization uncovers novel biology.</title>
        <authorList>
            <person name="Wiegand S."/>
            <person name="Jogler M."/>
            <person name="Boedeker C."/>
            <person name="Pinto D."/>
            <person name="Vollmers J."/>
            <person name="Rivas-Marin E."/>
            <person name="Kohn T."/>
            <person name="Peeters S.H."/>
            <person name="Heuer A."/>
            <person name="Rast P."/>
            <person name="Oberbeckmann S."/>
            <person name="Bunk B."/>
            <person name="Jeske O."/>
            <person name="Meyerdierks A."/>
            <person name="Storesund J.E."/>
            <person name="Kallscheuer N."/>
            <person name="Luecker S."/>
            <person name="Lage O.M."/>
            <person name="Pohl T."/>
            <person name="Merkel B.J."/>
            <person name="Hornburger P."/>
            <person name="Mueller R.-W."/>
            <person name="Bruemmer F."/>
            <person name="Labrenz M."/>
            <person name="Spormann A.M."/>
            <person name="Op den Camp H."/>
            <person name="Overmann J."/>
            <person name="Amann R."/>
            <person name="Jetten M.S.M."/>
            <person name="Mascher T."/>
            <person name="Medema M.H."/>
            <person name="Devos D.P."/>
            <person name="Kaster A.-K."/>
            <person name="Ovreas L."/>
            <person name="Rohde M."/>
            <person name="Galperin M.Y."/>
            <person name="Jogler C."/>
        </authorList>
    </citation>
    <scope>NUCLEOTIDE SEQUENCE [LARGE SCALE GENOMIC DNA]</scope>
    <source>
        <strain evidence="7 8">Pan161</strain>
    </source>
</reference>
<keyword evidence="1" id="KW-0805">Transcription regulation</keyword>
<dbReference type="PANTHER" id="PTHR30603">
    <property type="entry name" value="RNA POLYMERASE SIGMA FACTOR RPO"/>
    <property type="match status" value="1"/>
</dbReference>
<proteinExistence type="predicted"/>
<name>A0A517VG95_9PLAN</name>
<evidence type="ECO:0000313" key="8">
    <source>
        <dbReference type="Proteomes" id="UP000316855"/>
    </source>
</evidence>
<dbReference type="InterPro" id="IPR007630">
    <property type="entry name" value="RNA_pol_sigma70_r4"/>
</dbReference>
<dbReference type="Gene3D" id="1.10.601.10">
    <property type="entry name" value="RNA Polymerase Primary Sigma Factor"/>
    <property type="match status" value="1"/>
</dbReference>
<feature type="domain" description="RNA polymerase sigma-70 region 2" evidence="5">
    <location>
        <begin position="171"/>
        <end position="232"/>
    </location>
</feature>
<dbReference type="OrthoDB" id="9780321at2"/>
<keyword evidence="3" id="KW-0238">DNA-binding</keyword>
<dbReference type="InterPro" id="IPR000943">
    <property type="entry name" value="RNA_pol_sigma70"/>
</dbReference>
<dbReference type="SUPFAM" id="SSF88659">
    <property type="entry name" value="Sigma3 and sigma4 domains of RNA polymerase sigma factors"/>
    <property type="match status" value="1"/>
</dbReference>
<dbReference type="RefSeq" id="WP_145229409.1">
    <property type="nucleotide sequence ID" value="NZ_CP036343.1"/>
</dbReference>
<dbReference type="InterPro" id="IPR014284">
    <property type="entry name" value="RNA_pol_sigma-70_dom"/>
</dbReference>
<dbReference type="KEGG" id="gax:Pan161_37120"/>
<evidence type="ECO:0000256" key="4">
    <source>
        <dbReference type="ARBA" id="ARBA00023163"/>
    </source>
</evidence>
<dbReference type="NCBIfam" id="TIGR02937">
    <property type="entry name" value="sigma70-ECF"/>
    <property type="match status" value="1"/>
</dbReference>
<keyword evidence="4" id="KW-0804">Transcription</keyword>
<dbReference type="InterPro" id="IPR013325">
    <property type="entry name" value="RNA_pol_sigma_r2"/>
</dbReference>
<dbReference type="GO" id="GO:0016987">
    <property type="term" value="F:sigma factor activity"/>
    <property type="evidence" value="ECO:0007669"/>
    <property type="project" value="UniProtKB-KW"/>
</dbReference>
<evidence type="ECO:0000259" key="5">
    <source>
        <dbReference type="Pfam" id="PF04542"/>
    </source>
</evidence>
<feature type="domain" description="RNA polymerase sigma-70 region 4" evidence="6">
    <location>
        <begin position="279"/>
        <end position="333"/>
    </location>
</feature>
<gene>
    <name evidence="7" type="primary">hrdB</name>
    <name evidence="7" type="ORF">Pan161_37120</name>
</gene>
<protein>
    <submittedName>
        <fullName evidence="7">RNA polymerase principal sigma factor HrdB</fullName>
    </submittedName>
</protein>
<organism evidence="7 8">
    <name type="scientific">Gimesia algae</name>
    <dbReference type="NCBI Taxonomy" id="2527971"/>
    <lineage>
        <taxon>Bacteria</taxon>
        <taxon>Pseudomonadati</taxon>
        <taxon>Planctomycetota</taxon>
        <taxon>Planctomycetia</taxon>
        <taxon>Planctomycetales</taxon>
        <taxon>Planctomycetaceae</taxon>
        <taxon>Gimesia</taxon>
    </lineage>
</organism>
<keyword evidence="2" id="KW-0731">Sigma factor</keyword>
<dbReference type="CDD" id="cd06171">
    <property type="entry name" value="Sigma70_r4"/>
    <property type="match status" value="1"/>
</dbReference>
<dbReference type="Gene3D" id="1.10.10.10">
    <property type="entry name" value="Winged helix-like DNA-binding domain superfamily/Winged helix DNA-binding domain"/>
    <property type="match status" value="1"/>
</dbReference>
<accession>A0A517VG95</accession>
<dbReference type="InterPro" id="IPR036388">
    <property type="entry name" value="WH-like_DNA-bd_sf"/>
</dbReference>
<dbReference type="GO" id="GO:0003677">
    <property type="term" value="F:DNA binding"/>
    <property type="evidence" value="ECO:0007669"/>
    <property type="project" value="UniProtKB-KW"/>
</dbReference>
<dbReference type="InterPro" id="IPR013324">
    <property type="entry name" value="RNA_pol_sigma_r3/r4-like"/>
</dbReference>
<evidence type="ECO:0000256" key="1">
    <source>
        <dbReference type="ARBA" id="ARBA00023015"/>
    </source>
</evidence>
<dbReference type="PRINTS" id="PR00046">
    <property type="entry name" value="SIGMA70FCT"/>
</dbReference>
<dbReference type="Pfam" id="PF04545">
    <property type="entry name" value="Sigma70_r4"/>
    <property type="match status" value="1"/>
</dbReference>
<dbReference type="Pfam" id="PF04542">
    <property type="entry name" value="Sigma70_r2"/>
    <property type="match status" value="1"/>
</dbReference>
<dbReference type="SUPFAM" id="SSF88946">
    <property type="entry name" value="Sigma2 domain of RNA polymerase sigma factors"/>
    <property type="match status" value="1"/>
</dbReference>
<evidence type="ECO:0000259" key="6">
    <source>
        <dbReference type="Pfam" id="PF04545"/>
    </source>
</evidence>
<dbReference type="PANTHER" id="PTHR30603:SF60">
    <property type="entry name" value="RNA POLYMERASE SIGMA FACTOR RPOD"/>
    <property type="match status" value="1"/>
</dbReference>
<evidence type="ECO:0000313" key="7">
    <source>
        <dbReference type="EMBL" id="QDT92048.1"/>
    </source>
</evidence>